<accession>A0AAF0QGK1</accession>
<organism evidence="1 2">
    <name type="scientific">Solanum verrucosum</name>
    <dbReference type="NCBI Taxonomy" id="315347"/>
    <lineage>
        <taxon>Eukaryota</taxon>
        <taxon>Viridiplantae</taxon>
        <taxon>Streptophyta</taxon>
        <taxon>Embryophyta</taxon>
        <taxon>Tracheophyta</taxon>
        <taxon>Spermatophyta</taxon>
        <taxon>Magnoliopsida</taxon>
        <taxon>eudicotyledons</taxon>
        <taxon>Gunneridae</taxon>
        <taxon>Pentapetalae</taxon>
        <taxon>asterids</taxon>
        <taxon>lamiids</taxon>
        <taxon>Solanales</taxon>
        <taxon>Solanaceae</taxon>
        <taxon>Solanoideae</taxon>
        <taxon>Solaneae</taxon>
        <taxon>Solanum</taxon>
    </lineage>
</organism>
<reference evidence="1" key="1">
    <citation type="submission" date="2023-08" db="EMBL/GenBank/DDBJ databases">
        <title>A de novo genome assembly of Solanum verrucosum Schlechtendal, a Mexican diploid species geographically isolated from the other diploid A-genome species in potato relatives.</title>
        <authorList>
            <person name="Hosaka K."/>
        </authorList>
    </citation>
    <scope>NUCLEOTIDE SEQUENCE</scope>
    <source>
        <tissue evidence="1">Young leaves</tissue>
    </source>
</reference>
<evidence type="ECO:0000313" key="2">
    <source>
        <dbReference type="Proteomes" id="UP001234989"/>
    </source>
</evidence>
<dbReference type="EMBL" id="CP133614">
    <property type="protein sequence ID" value="WMV19534.1"/>
    <property type="molecule type" value="Genomic_DNA"/>
</dbReference>
<keyword evidence="2" id="KW-1185">Reference proteome</keyword>
<dbReference type="AlphaFoldDB" id="A0AAF0QGK1"/>
<name>A0AAF0QGK1_SOLVR</name>
<dbReference type="Proteomes" id="UP001234989">
    <property type="component" value="Chromosome 3"/>
</dbReference>
<sequence length="69" mass="7902">MNVIENLQHVVVGKFSYSWPDIELRKIIPALWNQRGVSDWIFQKSTCANKIIIARGFCESHIKGGILCE</sequence>
<proteinExistence type="predicted"/>
<protein>
    <submittedName>
        <fullName evidence="1">Uncharacterized protein</fullName>
    </submittedName>
</protein>
<evidence type="ECO:0000313" key="1">
    <source>
        <dbReference type="EMBL" id="WMV19534.1"/>
    </source>
</evidence>
<gene>
    <name evidence="1" type="ORF">MTR67_012919</name>
</gene>